<dbReference type="Gene3D" id="3.10.105.10">
    <property type="entry name" value="Dipeptide-binding Protein, Domain 3"/>
    <property type="match status" value="1"/>
</dbReference>
<organism evidence="8 9">
    <name type="scientific">Vagococcus allomyrinae</name>
    <dbReference type="NCBI Taxonomy" id="2794353"/>
    <lineage>
        <taxon>Bacteria</taxon>
        <taxon>Bacillati</taxon>
        <taxon>Bacillota</taxon>
        <taxon>Bacilli</taxon>
        <taxon>Lactobacillales</taxon>
        <taxon>Enterococcaceae</taxon>
        <taxon>Vagococcus</taxon>
    </lineage>
</organism>
<dbReference type="InterPro" id="IPR039424">
    <property type="entry name" value="SBP_5"/>
</dbReference>
<dbReference type="PIRSF" id="PIRSF002741">
    <property type="entry name" value="MppA"/>
    <property type="match status" value="1"/>
</dbReference>
<evidence type="ECO:0000259" key="7">
    <source>
        <dbReference type="Pfam" id="PF00496"/>
    </source>
</evidence>
<dbReference type="Pfam" id="PF00496">
    <property type="entry name" value="SBP_bac_5"/>
    <property type="match status" value="1"/>
</dbReference>
<dbReference type="AlphaFoldDB" id="A0A940SWX6"/>
<comment type="caution">
    <text evidence="8">The sequence shown here is derived from an EMBL/GenBank/DDBJ whole genome shotgun (WGS) entry which is preliminary data.</text>
</comment>
<keyword evidence="9" id="KW-1185">Reference proteome</keyword>
<feature type="chain" id="PRO_5039080567" evidence="6">
    <location>
        <begin position="20"/>
        <end position="552"/>
    </location>
</feature>
<keyword evidence="5" id="KW-0653">Protein transport</keyword>
<dbReference type="InterPro" id="IPR030678">
    <property type="entry name" value="Peptide/Ni-bd"/>
</dbReference>
<comment type="subcellular location">
    <subcellularLocation>
        <location evidence="1">Cell envelope</location>
    </subcellularLocation>
</comment>
<dbReference type="GO" id="GO:0043190">
    <property type="term" value="C:ATP-binding cassette (ABC) transporter complex"/>
    <property type="evidence" value="ECO:0007669"/>
    <property type="project" value="InterPro"/>
</dbReference>
<name>A0A940SWX6_9ENTE</name>
<dbReference type="EMBL" id="JAEEGA010000016">
    <property type="protein sequence ID" value="MBP1043469.1"/>
    <property type="molecule type" value="Genomic_DNA"/>
</dbReference>
<dbReference type="PANTHER" id="PTHR30290:SF10">
    <property type="entry name" value="PERIPLASMIC OLIGOPEPTIDE-BINDING PROTEIN-RELATED"/>
    <property type="match status" value="1"/>
</dbReference>
<comment type="similarity">
    <text evidence="2">Belongs to the bacterial solute-binding protein 5 family.</text>
</comment>
<dbReference type="CDD" id="cd08504">
    <property type="entry name" value="PBP2_OppA"/>
    <property type="match status" value="1"/>
</dbReference>
<dbReference type="PANTHER" id="PTHR30290">
    <property type="entry name" value="PERIPLASMIC BINDING COMPONENT OF ABC TRANSPORTER"/>
    <property type="match status" value="1"/>
</dbReference>
<dbReference type="GO" id="GO:1904680">
    <property type="term" value="F:peptide transmembrane transporter activity"/>
    <property type="evidence" value="ECO:0007669"/>
    <property type="project" value="TreeGrafter"/>
</dbReference>
<dbReference type="PROSITE" id="PS51257">
    <property type="entry name" value="PROKAR_LIPOPROTEIN"/>
    <property type="match status" value="1"/>
</dbReference>
<dbReference type="InterPro" id="IPR000914">
    <property type="entry name" value="SBP_5_dom"/>
</dbReference>
<dbReference type="FunFam" id="3.10.105.10:FF:000001">
    <property type="entry name" value="Oligopeptide ABC transporter, oligopeptide-binding protein"/>
    <property type="match status" value="1"/>
</dbReference>
<dbReference type="GO" id="GO:0015833">
    <property type="term" value="P:peptide transport"/>
    <property type="evidence" value="ECO:0007669"/>
    <property type="project" value="UniProtKB-KW"/>
</dbReference>
<evidence type="ECO:0000256" key="3">
    <source>
        <dbReference type="ARBA" id="ARBA00022448"/>
    </source>
</evidence>
<sequence>MKQKRWVTTSVVLTSLVLASCGNKEQADETASSKGGEVEQVFKTVVPTEMPTMDVSLNSDVVSATATNSVYEGLYRFNGEGKAEPAGASEVAEVSQDGLVYTFKLREEAKWSDGQPLTAKDYVYSWQRGANPDTGSEYGFLFTALKNGEAVLAGDKPVTELGVQAISDHELEVTLEQPTPYFDYLVAFSTFFPQRQDIVEKYGKDYAATSENAVYNGPYVLTDFDGPGTDIDWNYEKNPEYWDKETVKLDRIEVMVAKESSTALNLYKDGQTEDIILTGELAQQMADDPDFVSDKKASTMYLEMNQKDKDSPFNNEDFRKAISYAIDRESLVTQILGDGSIVPTGLVPAGIKINIDGKEQEFAKDSGNHVAYNPEKAKDHWEKAQKELGKEVEFSILTSDTDSAKKVSEYLQGTFKETLPGVKVNVNPVTFAIRIGRGLKTDFEMLNSGWNADYADPSTFIDLFETGVSYNLGKYSNAEYDKLVKQASVEHANDPEKRWQDMLAAEKLILDQAAVIPLYQKAEAHLRSPNVKDVVVNAAGAPYDYKWAYKVK</sequence>
<dbReference type="SUPFAM" id="SSF53850">
    <property type="entry name" value="Periplasmic binding protein-like II"/>
    <property type="match status" value="1"/>
</dbReference>
<accession>A0A940SWX6</accession>
<dbReference type="Proteomes" id="UP000674938">
    <property type="component" value="Unassembled WGS sequence"/>
</dbReference>
<dbReference type="Gene3D" id="3.40.190.10">
    <property type="entry name" value="Periplasmic binding protein-like II"/>
    <property type="match status" value="1"/>
</dbReference>
<evidence type="ECO:0000256" key="2">
    <source>
        <dbReference type="ARBA" id="ARBA00005695"/>
    </source>
</evidence>
<evidence type="ECO:0000313" key="9">
    <source>
        <dbReference type="Proteomes" id="UP000674938"/>
    </source>
</evidence>
<dbReference type="Gene3D" id="3.90.76.10">
    <property type="entry name" value="Dipeptide-binding Protein, Domain 1"/>
    <property type="match status" value="1"/>
</dbReference>
<gene>
    <name evidence="8" type="ORF">I6N95_20810</name>
</gene>
<proteinExistence type="inferred from homology"/>
<protein>
    <submittedName>
        <fullName evidence="8">Peptide ABC transporter substrate-binding protein</fullName>
    </submittedName>
</protein>
<evidence type="ECO:0000256" key="5">
    <source>
        <dbReference type="ARBA" id="ARBA00022856"/>
    </source>
</evidence>
<keyword evidence="4 6" id="KW-0732">Signal</keyword>
<dbReference type="GO" id="GO:0030288">
    <property type="term" value="C:outer membrane-bounded periplasmic space"/>
    <property type="evidence" value="ECO:0007669"/>
    <property type="project" value="UniProtKB-ARBA"/>
</dbReference>
<keyword evidence="3" id="KW-0813">Transport</keyword>
<feature type="domain" description="Solute-binding protein family 5" evidence="7">
    <location>
        <begin position="84"/>
        <end position="467"/>
    </location>
</feature>
<reference evidence="8" key="1">
    <citation type="submission" date="2020-12" db="EMBL/GenBank/DDBJ databases">
        <title>Vagococcus allomyrinae sp. nov. and Enterococcus lavae sp. nov., isolated from the larvae of Allomyrina dichotoma.</title>
        <authorList>
            <person name="Lee S.D."/>
        </authorList>
    </citation>
    <scope>NUCLEOTIDE SEQUENCE</scope>
    <source>
        <strain evidence="8">BWB3-3</strain>
    </source>
</reference>
<dbReference type="FunFam" id="3.90.76.10:FF:000001">
    <property type="entry name" value="Oligopeptide ABC transporter substrate-binding protein"/>
    <property type="match status" value="1"/>
</dbReference>
<evidence type="ECO:0000256" key="1">
    <source>
        <dbReference type="ARBA" id="ARBA00004196"/>
    </source>
</evidence>
<keyword evidence="5" id="KW-0571">Peptide transport</keyword>
<evidence type="ECO:0000256" key="6">
    <source>
        <dbReference type="SAM" id="SignalP"/>
    </source>
</evidence>
<feature type="signal peptide" evidence="6">
    <location>
        <begin position="1"/>
        <end position="19"/>
    </location>
</feature>
<evidence type="ECO:0000313" key="8">
    <source>
        <dbReference type="EMBL" id="MBP1043469.1"/>
    </source>
</evidence>
<evidence type="ECO:0000256" key="4">
    <source>
        <dbReference type="ARBA" id="ARBA00022729"/>
    </source>
</evidence>
<dbReference type="RefSeq" id="WP_209531301.1">
    <property type="nucleotide sequence ID" value="NZ_JAEEGA010000016.1"/>
</dbReference>